<dbReference type="PANTHER" id="PTHR21043:SF0">
    <property type="entry name" value="MITOCHONDRIAL ASSEMBLY OF RIBOSOMAL LARGE SUBUNIT PROTEIN 1"/>
    <property type="match status" value="1"/>
</dbReference>
<dbReference type="Pfam" id="PF02410">
    <property type="entry name" value="RsfS"/>
    <property type="match status" value="1"/>
</dbReference>
<dbReference type="GO" id="GO:0017148">
    <property type="term" value="P:negative regulation of translation"/>
    <property type="evidence" value="ECO:0007669"/>
    <property type="project" value="TreeGrafter"/>
</dbReference>
<dbReference type="AlphaFoldDB" id="A0A9N8ZWS2"/>
<accession>A0A9N8ZWS2</accession>
<dbReference type="InterPro" id="IPR004394">
    <property type="entry name" value="Iojap/RsfS/C7orf30"/>
</dbReference>
<reference evidence="2" key="1">
    <citation type="submission" date="2021-06" db="EMBL/GenBank/DDBJ databases">
        <authorList>
            <person name="Kallberg Y."/>
            <person name="Tangrot J."/>
            <person name="Rosling A."/>
        </authorList>
    </citation>
    <scope>NUCLEOTIDE SEQUENCE</scope>
    <source>
        <strain evidence="2">UK204</strain>
    </source>
</reference>
<name>A0A9N8ZWS2_9GLOM</name>
<dbReference type="HAMAP" id="MF_01477">
    <property type="entry name" value="Iojap_RsfS"/>
    <property type="match status" value="1"/>
</dbReference>
<comment type="similarity">
    <text evidence="1">Belongs to the Iojap/RsfS family.</text>
</comment>
<evidence type="ECO:0000313" key="2">
    <source>
        <dbReference type="EMBL" id="CAG8510024.1"/>
    </source>
</evidence>
<dbReference type="GO" id="GO:0043023">
    <property type="term" value="F:ribosomal large subunit binding"/>
    <property type="evidence" value="ECO:0007669"/>
    <property type="project" value="TreeGrafter"/>
</dbReference>
<dbReference type="InterPro" id="IPR043519">
    <property type="entry name" value="NT_sf"/>
</dbReference>
<proteinExistence type="inferred from homology"/>
<gene>
    <name evidence="2" type="ORF">FCALED_LOCUS4146</name>
</gene>
<dbReference type="Proteomes" id="UP000789570">
    <property type="component" value="Unassembled WGS sequence"/>
</dbReference>
<dbReference type="GO" id="GO:0090071">
    <property type="term" value="P:negative regulation of ribosome biogenesis"/>
    <property type="evidence" value="ECO:0007669"/>
    <property type="project" value="TreeGrafter"/>
</dbReference>
<dbReference type="NCBIfam" id="TIGR00090">
    <property type="entry name" value="rsfS_iojap_ybeB"/>
    <property type="match status" value="1"/>
</dbReference>
<dbReference type="EMBL" id="CAJVPQ010000785">
    <property type="protein sequence ID" value="CAG8510024.1"/>
    <property type="molecule type" value="Genomic_DNA"/>
</dbReference>
<evidence type="ECO:0000313" key="3">
    <source>
        <dbReference type="Proteomes" id="UP000789570"/>
    </source>
</evidence>
<evidence type="ECO:0000256" key="1">
    <source>
        <dbReference type="ARBA" id="ARBA00010574"/>
    </source>
</evidence>
<organism evidence="2 3">
    <name type="scientific">Funneliformis caledonium</name>
    <dbReference type="NCBI Taxonomy" id="1117310"/>
    <lineage>
        <taxon>Eukaryota</taxon>
        <taxon>Fungi</taxon>
        <taxon>Fungi incertae sedis</taxon>
        <taxon>Mucoromycota</taxon>
        <taxon>Glomeromycotina</taxon>
        <taxon>Glomeromycetes</taxon>
        <taxon>Glomerales</taxon>
        <taxon>Glomeraceae</taxon>
        <taxon>Funneliformis</taxon>
    </lineage>
</organism>
<sequence length="292" mass="34254">MNFNYVRRLAFTKFSKKLYYKRPINYLSSHSNIFLKPNIRQVYFSTQILPNNKVTKEEIEKEEVEEIDKSLYPELFPEAISYELSDEEEKEHNDADDAWFVDPAYENPQEESRDFVPLWQRKATSLSDESSNVNKYKLMEGDEHQRTKFLDIIRFLEEEGIENITAIDVKQKCDFTDWMVIGEGKTTRHLGGALKDETHIQNSDPTNSSSQSYPVVEGRDSEDWMLIDTGSIFVHLFTPEARKYRNLEGLWEKTPPRFASEEGLKNITNEMVKEFDEFNPKFARTPPLPPEL</sequence>
<dbReference type="Gene3D" id="3.30.460.10">
    <property type="entry name" value="Beta Polymerase, domain 2"/>
    <property type="match status" value="1"/>
</dbReference>
<dbReference type="OrthoDB" id="21330at2759"/>
<keyword evidence="3" id="KW-1185">Reference proteome</keyword>
<dbReference type="PANTHER" id="PTHR21043">
    <property type="entry name" value="IOJAP SUPERFAMILY ORTHOLOG"/>
    <property type="match status" value="1"/>
</dbReference>
<protein>
    <submittedName>
        <fullName evidence="2">4172_t:CDS:1</fullName>
    </submittedName>
</protein>
<comment type="caution">
    <text evidence="2">The sequence shown here is derived from an EMBL/GenBank/DDBJ whole genome shotgun (WGS) entry which is preliminary data.</text>
</comment>
<dbReference type="SUPFAM" id="SSF81301">
    <property type="entry name" value="Nucleotidyltransferase"/>
    <property type="match status" value="1"/>
</dbReference>